<keyword evidence="1" id="KW-1133">Transmembrane helix</keyword>
<protein>
    <submittedName>
        <fullName evidence="2">Uncharacterized protein</fullName>
    </submittedName>
</protein>
<keyword evidence="1" id="KW-0812">Transmembrane</keyword>
<evidence type="ECO:0000313" key="3">
    <source>
        <dbReference type="Proteomes" id="UP000297777"/>
    </source>
</evidence>
<keyword evidence="3" id="KW-1185">Reference proteome</keyword>
<evidence type="ECO:0000313" key="2">
    <source>
        <dbReference type="EMBL" id="TGO15860.1"/>
    </source>
</evidence>
<gene>
    <name evidence="2" type="ORF">BTUL_0035g00660</name>
</gene>
<comment type="caution">
    <text evidence="2">The sequence shown here is derived from an EMBL/GenBank/DDBJ whole genome shotgun (WGS) entry which is preliminary data.</text>
</comment>
<dbReference type="Proteomes" id="UP000297777">
    <property type="component" value="Unassembled WGS sequence"/>
</dbReference>
<dbReference type="AlphaFoldDB" id="A0A4Z1EWI8"/>
<reference evidence="2 3" key="1">
    <citation type="submission" date="2017-12" db="EMBL/GenBank/DDBJ databases">
        <title>Comparative genomics of Botrytis spp.</title>
        <authorList>
            <person name="Valero-Jimenez C.A."/>
            <person name="Tapia P."/>
            <person name="Veloso J."/>
            <person name="Silva-Moreno E."/>
            <person name="Staats M."/>
            <person name="Valdes J.H."/>
            <person name="Van Kan J.A.L."/>
        </authorList>
    </citation>
    <scope>NUCLEOTIDE SEQUENCE [LARGE SCALE GENOMIC DNA]</scope>
    <source>
        <strain evidence="2 3">Bt9001</strain>
    </source>
</reference>
<accession>A0A4Z1EWI8</accession>
<proteinExistence type="predicted"/>
<dbReference type="EMBL" id="PQXH01000035">
    <property type="protein sequence ID" value="TGO15860.1"/>
    <property type="molecule type" value="Genomic_DNA"/>
</dbReference>
<keyword evidence="1" id="KW-0472">Membrane</keyword>
<name>A0A4Z1EWI8_9HELO</name>
<sequence>MTAMLDHSIVLLKEGLVRTGMRREEKKSCKGKDTYVKAVGENLLSQFVIVVIVVIVVVVVVYGHGYDYDYAYAGGA</sequence>
<organism evidence="2 3">
    <name type="scientific">Botrytis tulipae</name>
    <dbReference type="NCBI Taxonomy" id="87230"/>
    <lineage>
        <taxon>Eukaryota</taxon>
        <taxon>Fungi</taxon>
        <taxon>Dikarya</taxon>
        <taxon>Ascomycota</taxon>
        <taxon>Pezizomycotina</taxon>
        <taxon>Leotiomycetes</taxon>
        <taxon>Helotiales</taxon>
        <taxon>Sclerotiniaceae</taxon>
        <taxon>Botrytis</taxon>
    </lineage>
</organism>
<evidence type="ECO:0000256" key="1">
    <source>
        <dbReference type="SAM" id="Phobius"/>
    </source>
</evidence>
<feature type="transmembrane region" description="Helical" evidence="1">
    <location>
        <begin position="43"/>
        <end position="62"/>
    </location>
</feature>